<accession>A0A1I7Y781</accession>
<organism evidence="1 2">
    <name type="scientific">Steinernema glaseri</name>
    <dbReference type="NCBI Taxonomy" id="37863"/>
    <lineage>
        <taxon>Eukaryota</taxon>
        <taxon>Metazoa</taxon>
        <taxon>Ecdysozoa</taxon>
        <taxon>Nematoda</taxon>
        <taxon>Chromadorea</taxon>
        <taxon>Rhabditida</taxon>
        <taxon>Tylenchina</taxon>
        <taxon>Panagrolaimomorpha</taxon>
        <taxon>Strongyloidoidea</taxon>
        <taxon>Steinernematidae</taxon>
        <taxon>Steinernema</taxon>
    </lineage>
</organism>
<proteinExistence type="predicted"/>
<name>A0A1I7Y781_9BILA</name>
<protein>
    <submittedName>
        <fullName evidence="2">Uncharacterized protein</fullName>
    </submittedName>
</protein>
<dbReference type="AlphaFoldDB" id="A0A1I7Y781"/>
<evidence type="ECO:0000313" key="2">
    <source>
        <dbReference type="WBParaSite" id="L893_g13374.t1"/>
    </source>
</evidence>
<dbReference type="WBParaSite" id="L893_g13374.t1">
    <property type="protein sequence ID" value="L893_g13374.t1"/>
    <property type="gene ID" value="L893_g13374"/>
</dbReference>
<sequence>MPKNVGERTQDETTNKWEHVTDEFALALFAILYNPPTLCAVLPFKALLCPAGVTFPVLCFHCALRREGITLRASAMIHMSS</sequence>
<evidence type="ECO:0000313" key="1">
    <source>
        <dbReference type="Proteomes" id="UP000095287"/>
    </source>
</evidence>
<keyword evidence="1" id="KW-1185">Reference proteome</keyword>
<reference evidence="2" key="1">
    <citation type="submission" date="2016-11" db="UniProtKB">
        <authorList>
            <consortium name="WormBaseParasite"/>
        </authorList>
    </citation>
    <scope>IDENTIFICATION</scope>
</reference>
<dbReference type="Proteomes" id="UP000095287">
    <property type="component" value="Unplaced"/>
</dbReference>